<dbReference type="GeneID" id="98140407"/>
<evidence type="ECO:0000256" key="1">
    <source>
        <dbReference type="SAM" id="MobiDB-lite"/>
    </source>
</evidence>
<keyword evidence="3" id="KW-1185">Reference proteome</keyword>
<evidence type="ECO:0000313" key="2">
    <source>
        <dbReference type="EMBL" id="KAL2865010.1"/>
    </source>
</evidence>
<dbReference type="RefSeq" id="XP_070883989.1">
    <property type="nucleotide sequence ID" value="XM_071025335.1"/>
</dbReference>
<sequence length="125" mass="14039">MSLCILAYVTPVVTLHIFSSSGDPQIHQDTLGHRRRGRRRRRAAISSPERWERATFRMWTSLSRGLIMYSGGRATASSTSQLGSPRQAALSPEPPGRSINLRNLRALNRWIRTKDCDEPAGAQRP</sequence>
<feature type="region of interest" description="Disordered" evidence="1">
    <location>
        <begin position="22"/>
        <end position="48"/>
    </location>
</feature>
<feature type="compositionally biased region" description="Polar residues" evidence="1">
    <location>
        <begin position="75"/>
        <end position="84"/>
    </location>
</feature>
<proteinExistence type="predicted"/>
<feature type="compositionally biased region" description="Basic residues" evidence="1">
    <location>
        <begin position="33"/>
        <end position="43"/>
    </location>
</feature>
<organism evidence="2 3">
    <name type="scientific">Aspergillus lucknowensis</name>
    <dbReference type="NCBI Taxonomy" id="176173"/>
    <lineage>
        <taxon>Eukaryota</taxon>
        <taxon>Fungi</taxon>
        <taxon>Dikarya</taxon>
        <taxon>Ascomycota</taxon>
        <taxon>Pezizomycotina</taxon>
        <taxon>Eurotiomycetes</taxon>
        <taxon>Eurotiomycetidae</taxon>
        <taxon>Eurotiales</taxon>
        <taxon>Aspergillaceae</taxon>
        <taxon>Aspergillus</taxon>
        <taxon>Aspergillus subgen. Nidulantes</taxon>
    </lineage>
</organism>
<feature type="region of interest" description="Disordered" evidence="1">
    <location>
        <begin position="74"/>
        <end position="99"/>
    </location>
</feature>
<name>A0ABR4LKF1_9EURO</name>
<dbReference type="Proteomes" id="UP001610432">
    <property type="component" value="Unassembled WGS sequence"/>
</dbReference>
<evidence type="ECO:0000313" key="3">
    <source>
        <dbReference type="Proteomes" id="UP001610432"/>
    </source>
</evidence>
<reference evidence="2 3" key="1">
    <citation type="submission" date="2024-07" db="EMBL/GenBank/DDBJ databases">
        <title>Section-level genome sequencing and comparative genomics of Aspergillus sections Usti and Cavernicolus.</title>
        <authorList>
            <consortium name="Lawrence Berkeley National Laboratory"/>
            <person name="Nybo J.L."/>
            <person name="Vesth T.C."/>
            <person name="Theobald S."/>
            <person name="Frisvad J.C."/>
            <person name="Larsen T.O."/>
            <person name="Kjaerboelling I."/>
            <person name="Rothschild-Mancinelli K."/>
            <person name="Lyhne E.K."/>
            <person name="Kogle M.E."/>
            <person name="Barry K."/>
            <person name="Clum A."/>
            <person name="Na H."/>
            <person name="Ledsgaard L."/>
            <person name="Lin J."/>
            <person name="Lipzen A."/>
            <person name="Kuo A."/>
            <person name="Riley R."/>
            <person name="Mondo S."/>
            <person name="Labutti K."/>
            <person name="Haridas S."/>
            <person name="Pangalinan J."/>
            <person name="Salamov A.A."/>
            <person name="Simmons B.A."/>
            <person name="Magnuson J.K."/>
            <person name="Chen J."/>
            <person name="Drula E."/>
            <person name="Henrissat B."/>
            <person name="Wiebenga A."/>
            <person name="Lubbers R.J."/>
            <person name="Gomes A.C."/>
            <person name="Macurrencykelacurrency M.R."/>
            <person name="Stajich J."/>
            <person name="Grigoriev I.V."/>
            <person name="Mortensen U.H."/>
            <person name="De Vries R.P."/>
            <person name="Baker S.E."/>
            <person name="Andersen M.R."/>
        </authorList>
    </citation>
    <scope>NUCLEOTIDE SEQUENCE [LARGE SCALE GENOMIC DNA]</scope>
    <source>
        <strain evidence="2 3">CBS 449.75</strain>
    </source>
</reference>
<gene>
    <name evidence="2" type="ORF">BJX67DRAFT_190983</name>
</gene>
<protein>
    <submittedName>
        <fullName evidence="2">Uncharacterized protein</fullName>
    </submittedName>
</protein>
<accession>A0ABR4LKF1</accession>
<dbReference type="EMBL" id="JBFXLQ010000035">
    <property type="protein sequence ID" value="KAL2865010.1"/>
    <property type="molecule type" value="Genomic_DNA"/>
</dbReference>
<comment type="caution">
    <text evidence="2">The sequence shown here is derived from an EMBL/GenBank/DDBJ whole genome shotgun (WGS) entry which is preliminary data.</text>
</comment>